<protein>
    <submittedName>
        <fullName evidence="10">Multidrug ABC transporter permease YbhR</fullName>
    </submittedName>
</protein>
<feature type="transmembrane region" description="Helical" evidence="8">
    <location>
        <begin position="316"/>
        <end position="334"/>
    </location>
</feature>
<comment type="subcellular location">
    <subcellularLocation>
        <location evidence="1">Cell membrane</location>
        <topology evidence="1">Multi-pass membrane protein</topology>
    </subcellularLocation>
</comment>
<feature type="transmembrane region" description="Helical" evidence="8">
    <location>
        <begin position="256"/>
        <end position="276"/>
    </location>
</feature>
<keyword evidence="4" id="KW-1003">Cell membrane</keyword>
<dbReference type="PROSITE" id="PS51012">
    <property type="entry name" value="ABC_TM2"/>
    <property type="match status" value="1"/>
</dbReference>
<dbReference type="InterPro" id="IPR047817">
    <property type="entry name" value="ABC2_TM_bact-type"/>
</dbReference>
<comment type="similarity">
    <text evidence="2">Belongs to the ABC-2 integral membrane protein family.</text>
</comment>
<evidence type="ECO:0000256" key="7">
    <source>
        <dbReference type="ARBA" id="ARBA00023136"/>
    </source>
</evidence>
<dbReference type="Pfam" id="PF12698">
    <property type="entry name" value="ABC2_membrane_3"/>
    <property type="match status" value="1"/>
</dbReference>
<feature type="transmembrane region" description="Helical" evidence="8">
    <location>
        <begin position="190"/>
        <end position="214"/>
    </location>
</feature>
<keyword evidence="5 8" id="KW-0812">Transmembrane</keyword>
<proteinExistence type="inferred from homology"/>
<reference evidence="10 11" key="1">
    <citation type="submission" date="2021-10" db="EMBL/GenBank/DDBJ databases">
        <authorList>
            <person name="Criscuolo A."/>
        </authorList>
    </citation>
    <scope>NUCLEOTIDE SEQUENCE [LARGE SCALE GENOMIC DNA]</scope>
    <source>
        <strain evidence="11">CIP 111899</strain>
    </source>
</reference>
<gene>
    <name evidence="10" type="primary">ybhR</name>
    <name evidence="10" type="ORF">BACCIP111899_02594</name>
</gene>
<evidence type="ECO:0000256" key="3">
    <source>
        <dbReference type="ARBA" id="ARBA00022448"/>
    </source>
</evidence>
<dbReference type="EMBL" id="CAKJTI010000012">
    <property type="protein sequence ID" value="CAG9613379.1"/>
    <property type="molecule type" value="Genomic_DNA"/>
</dbReference>
<feature type="domain" description="ABC transmembrane type-2" evidence="9">
    <location>
        <begin position="109"/>
        <end position="337"/>
    </location>
</feature>
<dbReference type="PANTHER" id="PTHR30294">
    <property type="entry name" value="MEMBRANE COMPONENT OF ABC TRANSPORTER YHHJ-RELATED"/>
    <property type="match status" value="1"/>
</dbReference>
<keyword evidence="6 8" id="KW-1133">Transmembrane helix</keyword>
<name>A0ABN7ZWQ7_9BACI</name>
<evidence type="ECO:0000256" key="4">
    <source>
        <dbReference type="ARBA" id="ARBA00022475"/>
    </source>
</evidence>
<accession>A0ABN7ZWQ7</accession>
<keyword evidence="3" id="KW-0813">Transport</keyword>
<keyword evidence="11" id="KW-1185">Reference proteome</keyword>
<keyword evidence="7 8" id="KW-0472">Membrane</keyword>
<feature type="transmembrane region" description="Helical" evidence="8">
    <location>
        <begin position="150"/>
        <end position="169"/>
    </location>
</feature>
<dbReference type="PANTHER" id="PTHR30294:SF38">
    <property type="entry name" value="TRANSPORT PERMEASE PROTEIN"/>
    <property type="match status" value="1"/>
</dbReference>
<dbReference type="Proteomes" id="UP000789423">
    <property type="component" value="Unassembled WGS sequence"/>
</dbReference>
<feature type="transmembrane region" description="Helical" evidence="8">
    <location>
        <begin position="21"/>
        <end position="40"/>
    </location>
</feature>
<comment type="caution">
    <text evidence="10">The sequence shown here is derived from an EMBL/GenBank/DDBJ whole genome shotgun (WGS) entry which is preliminary data.</text>
</comment>
<evidence type="ECO:0000256" key="2">
    <source>
        <dbReference type="ARBA" id="ARBA00007783"/>
    </source>
</evidence>
<feature type="transmembrane region" description="Helical" evidence="8">
    <location>
        <begin position="226"/>
        <end position="249"/>
    </location>
</feature>
<evidence type="ECO:0000256" key="6">
    <source>
        <dbReference type="ARBA" id="ARBA00022989"/>
    </source>
</evidence>
<dbReference type="InterPro" id="IPR051449">
    <property type="entry name" value="ABC-2_transporter_component"/>
</dbReference>
<evidence type="ECO:0000259" key="9">
    <source>
        <dbReference type="PROSITE" id="PS51012"/>
    </source>
</evidence>
<dbReference type="InterPro" id="IPR013525">
    <property type="entry name" value="ABC2_TM"/>
</dbReference>
<evidence type="ECO:0000313" key="10">
    <source>
        <dbReference type="EMBL" id="CAG9613379.1"/>
    </source>
</evidence>
<evidence type="ECO:0000256" key="8">
    <source>
        <dbReference type="SAM" id="Phobius"/>
    </source>
</evidence>
<sequence length="340" mass="38373">MMRVFGVVIRIIRQFFRDKRSLALMFGAPMLLLWLLSLVFTQKDYKPHIALVDVPAPIVDSMKKQDAFFYEYDKEKAHSKLEDQAIDAIITVDHGKMKITLEGSDSSKNRAVMQVLQKSMEKTETTTMKPDVSYLHGSADFTMFDGLGPVLIGFFTFFFVFILSGVSFVRERLSGTLERLLSTPIRRWEIVAGYIIGFGIFAFLQSVLIVSFSVYLLDLYVAGSPWLTLLITCMLSLTALTLGTFLSAYANNEFQMIQFIPLVIVPQIFFSGLFPIESMNKSLQLLGKLFPLTYGADAMRQVMIRNQGFSEIAGDLGVLLLFALVFAVGNVFALKKHRRI</sequence>
<organism evidence="10 11">
    <name type="scientific">Bacillus rhizoplanae</name>
    <dbReference type="NCBI Taxonomy" id="2880966"/>
    <lineage>
        <taxon>Bacteria</taxon>
        <taxon>Bacillati</taxon>
        <taxon>Bacillota</taxon>
        <taxon>Bacilli</taxon>
        <taxon>Bacillales</taxon>
        <taxon>Bacillaceae</taxon>
        <taxon>Bacillus</taxon>
    </lineage>
</organism>
<evidence type="ECO:0000256" key="5">
    <source>
        <dbReference type="ARBA" id="ARBA00022692"/>
    </source>
</evidence>
<evidence type="ECO:0000256" key="1">
    <source>
        <dbReference type="ARBA" id="ARBA00004651"/>
    </source>
</evidence>
<evidence type="ECO:0000313" key="11">
    <source>
        <dbReference type="Proteomes" id="UP000789423"/>
    </source>
</evidence>